<accession>A0A2V1AP16</accession>
<organism evidence="2 3">
    <name type="scientific">Candidozyma haemuli</name>
    <dbReference type="NCBI Taxonomy" id="45357"/>
    <lineage>
        <taxon>Eukaryota</taxon>
        <taxon>Fungi</taxon>
        <taxon>Dikarya</taxon>
        <taxon>Ascomycota</taxon>
        <taxon>Saccharomycotina</taxon>
        <taxon>Pichiomycetes</taxon>
        <taxon>Metschnikowiaceae</taxon>
        <taxon>Candidozyma</taxon>
    </lineage>
</organism>
<keyword evidence="3" id="KW-1185">Reference proteome</keyword>
<comment type="caution">
    <text evidence="2">The sequence shown here is derived from an EMBL/GenBank/DDBJ whole genome shotgun (WGS) entry which is preliminary data.</text>
</comment>
<dbReference type="Proteomes" id="UP000244309">
    <property type="component" value="Unassembled WGS sequence"/>
</dbReference>
<dbReference type="EMBL" id="PKFO01000001">
    <property type="protein sequence ID" value="PVH19296.1"/>
    <property type="molecule type" value="Genomic_DNA"/>
</dbReference>
<feature type="compositionally biased region" description="Polar residues" evidence="1">
    <location>
        <begin position="1"/>
        <end position="16"/>
    </location>
</feature>
<name>A0A2V1AP16_9ASCO</name>
<evidence type="ECO:0000313" key="2">
    <source>
        <dbReference type="EMBL" id="PVH19296.1"/>
    </source>
</evidence>
<reference evidence="2 3" key="1">
    <citation type="submission" date="2017-12" db="EMBL/GenBank/DDBJ databases">
        <title>Genome Sequence of a Multidrug-Resistant Candida haemulonii Isolate from a Patient with Chronic Leg Ulcers in Israel.</title>
        <authorList>
            <person name="Chow N.A."/>
            <person name="Gade L."/>
            <person name="Batra D."/>
            <person name="Rowe L.A."/>
            <person name="Ben-Ami R."/>
            <person name="Loparev V.N."/>
            <person name="Litvintseva A.P."/>
        </authorList>
    </citation>
    <scope>NUCLEOTIDE SEQUENCE [LARGE SCALE GENOMIC DNA]</scope>
    <source>
        <strain evidence="2 3">B11899</strain>
    </source>
</reference>
<feature type="compositionally biased region" description="Low complexity" evidence="1">
    <location>
        <begin position="42"/>
        <end position="57"/>
    </location>
</feature>
<feature type="region of interest" description="Disordered" evidence="1">
    <location>
        <begin position="1"/>
        <end position="58"/>
    </location>
</feature>
<evidence type="ECO:0000256" key="1">
    <source>
        <dbReference type="SAM" id="MobiDB-lite"/>
    </source>
</evidence>
<proteinExistence type="predicted"/>
<dbReference type="GeneID" id="37006933"/>
<protein>
    <submittedName>
        <fullName evidence="2">Uncharacterized protein</fullName>
    </submittedName>
</protein>
<evidence type="ECO:0000313" key="3">
    <source>
        <dbReference type="Proteomes" id="UP000244309"/>
    </source>
</evidence>
<sequence length="318" mass="34142">MSSNRVALASINTNIDSPKPQKHRLQRLGGGSGIAKSDDSNSGSLPGSLPLTPSTTPKLALSKTTSSIVPSACSAPPARKTESFSNYRITHGKNVKADLAATKLKLRLQLAFYKLKAQKDSLHVRQTPEITVSPTVNESESEPRTFLSAANVNLQKPRTVSGPSLNTVASNKVSKKKPSKTALRLYHIKPTSSFHNAYPQQLPLSATSCSGSQRLPPVHKILKTPIKTTTRNLVQSLYGNNNGHMGVGSLSNFHLSKTTHGENANSDETIDDSVDDTCTDIRKKNDILGSSPSRFGTFSTPNSFSVAKSLLQLGSGYY</sequence>
<dbReference type="AlphaFoldDB" id="A0A2V1AP16"/>
<dbReference type="OrthoDB" id="4018477at2759"/>
<dbReference type="VEuPathDB" id="FungiDB:CXQ85_001602"/>
<dbReference type="RefSeq" id="XP_025340236.1">
    <property type="nucleotide sequence ID" value="XM_025485305.1"/>
</dbReference>
<gene>
    <name evidence="2" type="ORF">CXQ85_001602</name>
</gene>